<reference evidence="2" key="1">
    <citation type="journal article" date="2024" name="Front. Bioeng. Biotechnol.">
        <title>Genome-scale model development and genomic sequencing of the oleaginous clade Lipomyces.</title>
        <authorList>
            <person name="Czajka J.J."/>
            <person name="Han Y."/>
            <person name="Kim J."/>
            <person name="Mondo S.J."/>
            <person name="Hofstad B.A."/>
            <person name="Robles A."/>
            <person name="Haridas S."/>
            <person name="Riley R."/>
            <person name="LaButti K."/>
            <person name="Pangilinan J."/>
            <person name="Andreopoulos W."/>
            <person name="Lipzen A."/>
            <person name="Yan J."/>
            <person name="Wang M."/>
            <person name="Ng V."/>
            <person name="Grigoriev I.V."/>
            <person name="Spatafora J.W."/>
            <person name="Magnuson J.K."/>
            <person name="Baker S.E."/>
            <person name="Pomraning K.R."/>
        </authorList>
    </citation>
    <scope>NUCLEOTIDE SEQUENCE [LARGE SCALE GENOMIC DNA]</scope>
    <source>
        <strain evidence="2">CBS 10300</strain>
    </source>
</reference>
<keyword evidence="2" id="KW-1185">Reference proteome</keyword>
<sequence>MGFRLPILLGTCLAALVNYFTGRPLLAANLVLWLPVYFFLAGALYFCYRVFVYPLYVSPYRSLPSPPNPHWLLGNFYDYGRHYYEHAIMMAEKYPDRHFTRFNGLFGSDALTLLSPEAHLMVLQTRVYGFPRPALSKAYKTIIGNGLVFAEGQEHRHQRKLLSPAFSYAHVKKFVPVFMSKTKKVMNQFDKIVETGPTVFEVFSYFSRLTLDAIGEAAFGVDLNSIEDENSELVRTYDKISNAGDQFFLFNMFAFLPGWKYVPTKYNNEIRHAHKVFSATCKKVLKEKQNRLKSTGNVNDKDGVSAIKDRDILSILLGNSDWSAEQVEHQIMTFLFAGHETTAGAVAWALLTLAKHVDVQAKLRAEVREAFPGGVDDIKAAEQIESLKYANNVVRELMRVNPPVISTARESSQDISIDGETIYKGTMLNISIKGLNYSKKLWGPDAYEFNPDRWDGRQADNAYAYMTFLQGTRACIGRRFAELEFKCILTSFVGRYLFEESVENQPINREFVVTVRPTDGLPLKVSKIDGW</sequence>
<evidence type="ECO:0000313" key="1">
    <source>
        <dbReference type="EMBL" id="KAK9319547.1"/>
    </source>
</evidence>
<proteinExistence type="predicted"/>
<protein>
    <submittedName>
        <fullName evidence="1">Cytochrome P450</fullName>
    </submittedName>
</protein>
<evidence type="ECO:0000313" key="2">
    <source>
        <dbReference type="Proteomes" id="UP001489719"/>
    </source>
</evidence>
<comment type="caution">
    <text evidence="1">The sequence shown here is derived from an EMBL/GenBank/DDBJ whole genome shotgun (WGS) entry which is preliminary data.</text>
</comment>
<gene>
    <name evidence="1" type="ORF">V1517DRAFT_332130</name>
</gene>
<dbReference type="Proteomes" id="UP001489719">
    <property type="component" value="Unassembled WGS sequence"/>
</dbReference>
<dbReference type="EMBL" id="MU970178">
    <property type="protein sequence ID" value="KAK9319547.1"/>
    <property type="molecule type" value="Genomic_DNA"/>
</dbReference>
<accession>A0ACC3TEG3</accession>
<name>A0ACC3TEG3_9ASCO</name>
<organism evidence="1 2">
    <name type="scientific">Lipomyces orientalis</name>
    <dbReference type="NCBI Taxonomy" id="1233043"/>
    <lineage>
        <taxon>Eukaryota</taxon>
        <taxon>Fungi</taxon>
        <taxon>Dikarya</taxon>
        <taxon>Ascomycota</taxon>
        <taxon>Saccharomycotina</taxon>
        <taxon>Lipomycetes</taxon>
        <taxon>Lipomycetales</taxon>
        <taxon>Lipomycetaceae</taxon>
        <taxon>Lipomyces</taxon>
    </lineage>
</organism>